<protein>
    <submittedName>
        <fullName evidence="1">Uncharacterized protein</fullName>
    </submittedName>
</protein>
<dbReference type="GeneID" id="37201653"/>
<dbReference type="Proteomes" id="UP000248961">
    <property type="component" value="Unassembled WGS sequence"/>
</dbReference>
<organism evidence="1 2">
    <name type="scientific">Aspergillus homomorphus (strain CBS 101889)</name>
    <dbReference type="NCBI Taxonomy" id="1450537"/>
    <lineage>
        <taxon>Eukaryota</taxon>
        <taxon>Fungi</taxon>
        <taxon>Dikarya</taxon>
        <taxon>Ascomycota</taxon>
        <taxon>Pezizomycotina</taxon>
        <taxon>Eurotiomycetes</taxon>
        <taxon>Eurotiomycetidae</taxon>
        <taxon>Eurotiales</taxon>
        <taxon>Aspergillaceae</taxon>
        <taxon>Aspergillus</taxon>
        <taxon>Aspergillus subgen. Circumdati</taxon>
    </lineage>
</organism>
<dbReference type="EMBL" id="KZ824336">
    <property type="protein sequence ID" value="RAL07252.1"/>
    <property type="molecule type" value="Genomic_DNA"/>
</dbReference>
<keyword evidence="2" id="KW-1185">Reference proteome</keyword>
<dbReference type="RefSeq" id="XP_025546406.1">
    <property type="nucleotide sequence ID" value="XM_025697364.1"/>
</dbReference>
<proteinExistence type="predicted"/>
<evidence type="ECO:0000313" key="2">
    <source>
        <dbReference type="Proteomes" id="UP000248961"/>
    </source>
</evidence>
<dbReference type="AlphaFoldDB" id="A0A395HH60"/>
<gene>
    <name evidence="1" type="ORF">BO97DRAFT_429461</name>
</gene>
<evidence type="ECO:0000313" key="1">
    <source>
        <dbReference type="EMBL" id="RAL07252.1"/>
    </source>
</evidence>
<accession>A0A395HH60</accession>
<dbReference type="VEuPathDB" id="FungiDB:BO97DRAFT_429461"/>
<name>A0A395HH60_ASPHC</name>
<reference evidence="1 2" key="1">
    <citation type="submission" date="2018-02" db="EMBL/GenBank/DDBJ databases">
        <title>The genomes of Aspergillus section Nigri reveals drivers in fungal speciation.</title>
        <authorList>
            <consortium name="DOE Joint Genome Institute"/>
            <person name="Vesth T.C."/>
            <person name="Nybo J."/>
            <person name="Theobald S."/>
            <person name="Brandl J."/>
            <person name="Frisvad J.C."/>
            <person name="Nielsen K.F."/>
            <person name="Lyhne E.K."/>
            <person name="Kogle M.E."/>
            <person name="Kuo A."/>
            <person name="Riley R."/>
            <person name="Clum A."/>
            <person name="Nolan M."/>
            <person name="Lipzen A."/>
            <person name="Salamov A."/>
            <person name="Henrissat B."/>
            <person name="Wiebenga A."/>
            <person name="De vries R.P."/>
            <person name="Grigoriev I.V."/>
            <person name="Mortensen U.H."/>
            <person name="Andersen M.R."/>
            <person name="Baker S.E."/>
        </authorList>
    </citation>
    <scope>NUCLEOTIDE SEQUENCE [LARGE SCALE GENOMIC DNA]</scope>
    <source>
        <strain evidence="1 2">CBS 101889</strain>
    </source>
</reference>
<dbReference type="OrthoDB" id="4432292at2759"/>
<sequence length="195" mass="21810">MSSIANLTFKDNPNPFLNWFNTATFRPFKSGHSADDLAKLLLEKYPPGPGFVLQVWSRSYRNGQASGGGGQSRVYEVFEVSYEGRVFLTVIEGESAFKGTDFPVLGSLWASPKVQPAYKTFGAIVRGQTISFFEKNSHNCILPLGFRGYDKLEFSLENDKFAIDRFLTEIKGWVLMPAQGAMSILETKNAWALCR</sequence>